<proteinExistence type="predicted"/>
<dbReference type="Gene3D" id="1.10.260.40">
    <property type="entry name" value="lambda repressor-like DNA-binding domains"/>
    <property type="match status" value="1"/>
</dbReference>
<dbReference type="InterPro" id="IPR036286">
    <property type="entry name" value="LexA/Signal_pep-like_sf"/>
</dbReference>
<dbReference type="EMBL" id="MEIL01000029">
    <property type="protein sequence ID" value="PIT38534.1"/>
    <property type="molecule type" value="Genomic_DNA"/>
</dbReference>
<dbReference type="GO" id="GO:0003677">
    <property type="term" value="F:DNA binding"/>
    <property type="evidence" value="ECO:0007669"/>
    <property type="project" value="UniProtKB-KW"/>
</dbReference>
<evidence type="ECO:0000256" key="1">
    <source>
        <dbReference type="ARBA" id="ARBA00023015"/>
    </source>
</evidence>
<dbReference type="OrthoDB" id="9803128at2"/>
<dbReference type="RefSeq" id="WP_100140047.1">
    <property type="nucleotide sequence ID" value="NZ_MEIL01000029.1"/>
</dbReference>
<dbReference type="InterPro" id="IPR001387">
    <property type="entry name" value="Cro/C1-type_HTH"/>
</dbReference>
<evidence type="ECO:0000313" key="6">
    <source>
        <dbReference type="Proteomes" id="UP000230202"/>
    </source>
</evidence>
<evidence type="ECO:0000256" key="3">
    <source>
        <dbReference type="ARBA" id="ARBA00023163"/>
    </source>
</evidence>
<keyword evidence="6" id="KW-1185">Reference proteome</keyword>
<keyword evidence="2" id="KW-0238">DNA-binding</keyword>
<dbReference type="CDD" id="cd00093">
    <property type="entry name" value="HTH_XRE"/>
    <property type="match status" value="1"/>
</dbReference>
<dbReference type="PANTHER" id="PTHR40661:SF2">
    <property type="entry name" value="HTH-TYPE TRANSCRIPTIONAL REGULATOR PRTR"/>
    <property type="match status" value="1"/>
</dbReference>
<dbReference type="PANTHER" id="PTHR40661">
    <property type="match status" value="1"/>
</dbReference>
<protein>
    <recommendedName>
        <fullName evidence="4">HTH cro/C1-type domain-containing protein</fullName>
    </recommendedName>
</protein>
<dbReference type="SMART" id="SM00530">
    <property type="entry name" value="HTH_XRE"/>
    <property type="match status" value="1"/>
</dbReference>
<keyword evidence="3" id="KW-0804">Transcription</keyword>
<keyword evidence="1" id="KW-0805">Transcription regulation</keyword>
<dbReference type="SUPFAM" id="SSF47413">
    <property type="entry name" value="lambda repressor-like DNA-binding domains"/>
    <property type="match status" value="1"/>
</dbReference>
<sequence length="196" mass="22026">MKFAIQLKAARLAAGLSQKELAFKTGITPSLISRYELGKVAPRLETVNRIMQILNFQPSESISDGLFNDDAFIPIPPLPSQNTHSETSQLQLYREDIKLSNLQIDNLVSITMSGDSMHNLLKDGDKLVVDISKKIPVDGKIYAFNQGSLLRIRILQNLPNERVRMKSYNNHEYPDETVGLNQIEIIGQIVYKAGFI</sequence>
<gene>
    <name evidence="5" type="ORF">BHC54_08325</name>
</gene>
<dbReference type="AlphaFoldDB" id="A0A2N9X5T1"/>
<dbReference type="Gene3D" id="2.10.109.10">
    <property type="entry name" value="Umud Fragment, subunit A"/>
    <property type="match status" value="1"/>
</dbReference>
<dbReference type="InterPro" id="IPR015927">
    <property type="entry name" value="Peptidase_S24_S26A/B/C"/>
</dbReference>
<feature type="domain" description="HTH cro/C1-type" evidence="4">
    <location>
        <begin position="7"/>
        <end position="61"/>
    </location>
</feature>
<dbReference type="InterPro" id="IPR010982">
    <property type="entry name" value="Lambda_DNA-bd_dom_sf"/>
</dbReference>
<dbReference type="PROSITE" id="PS50943">
    <property type="entry name" value="HTH_CROC1"/>
    <property type="match status" value="1"/>
</dbReference>
<dbReference type="Pfam" id="PF00717">
    <property type="entry name" value="Peptidase_S24"/>
    <property type="match status" value="1"/>
</dbReference>
<organism evidence="5 6">
    <name type="scientific">Snodgrassella alvi</name>
    <dbReference type="NCBI Taxonomy" id="1196083"/>
    <lineage>
        <taxon>Bacteria</taxon>
        <taxon>Pseudomonadati</taxon>
        <taxon>Pseudomonadota</taxon>
        <taxon>Betaproteobacteria</taxon>
        <taxon>Neisseriales</taxon>
        <taxon>Neisseriaceae</taxon>
        <taxon>Snodgrassella</taxon>
    </lineage>
</organism>
<comment type="caution">
    <text evidence="5">The sequence shown here is derived from an EMBL/GenBank/DDBJ whole genome shotgun (WGS) entry which is preliminary data.</text>
</comment>
<evidence type="ECO:0000256" key="2">
    <source>
        <dbReference type="ARBA" id="ARBA00023125"/>
    </source>
</evidence>
<dbReference type="InterPro" id="IPR039418">
    <property type="entry name" value="LexA-like"/>
</dbReference>
<dbReference type="Proteomes" id="UP000230202">
    <property type="component" value="Unassembled WGS sequence"/>
</dbReference>
<evidence type="ECO:0000259" key="4">
    <source>
        <dbReference type="PROSITE" id="PS50943"/>
    </source>
</evidence>
<name>A0A2N9X5T1_9NEIS</name>
<evidence type="ECO:0000313" key="5">
    <source>
        <dbReference type="EMBL" id="PIT38534.1"/>
    </source>
</evidence>
<dbReference type="SUPFAM" id="SSF51306">
    <property type="entry name" value="LexA/Signal peptidase"/>
    <property type="match status" value="1"/>
</dbReference>
<dbReference type="CDD" id="cd06529">
    <property type="entry name" value="S24_LexA-like"/>
    <property type="match status" value="1"/>
</dbReference>
<reference evidence="5" key="1">
    <citation type="journal article" date="2017" name="MBio">
        <title>Type VI secretion-mediated competition in the bee gut microbiome.</title>
        <authorList>
            <person name="Steele M.I."/>
            <person name="Kwong W.K."/>
            <person name="Powell J.E."/>
            <person name="Whiteley M."/>
            <person name="Moran N.A."/>
        </authorList>
    </citation>
    <scope>NUCLEOTIDE SEQUENCE [LARGE SCALE GENOMIC DNA]</scope>
    <source>
        <strain evidence="5">WkB273</strain>
    </source>
</reference>
<accession>A0A2N9X5T1</accession>
<dbReference type="Pfam" id="PF01381">
    <property type="entry name" value="HTH_3"/>
    <property type="match status" value="1"/>
</dbReference>